<comment type="caution">
    <text evidence="1">The sequence shown here is derived from an EMBL/GenBank/DDBJ whole genome shotgun (WGS) entry which is preliminary data.</text>
</comment>
<sequence>MRLIYPLIIFFIMKGSQRLFSQLLPTNGQDVGRRTPGRSKELLRKRDERMVYRHYYYLRICKKRYDEIIQMLSEEFDISGHTIIERLQIDINLQLLKQLATLQPDLNDLRKIYPWLVWK</sequence>
<proteinExistence type="predicted"/>
<dbReference type="AlphaFoldDB" id="A0A3E1Y2D7"/>
<keyword evidence="2" id="KW-1185">Reference proteome</keyword>
<accession>A0A3E1Y2D7</accession>
<dbReference type="Proteomes" id="UP000260644">
    <property type="component" value="Unassembled WGS sequence"/>
</dbReference>
<reference evidence="1 2" key="1">
    <citation type="submission" date="2018-07" db="EMBL/GenBank/DDBJ databases">
        <title>Chitinophaga K2CV101002-2 sp. nov., isolated from a monsoon evergreen broad-leaved forest soil.</title>
        <authorList>
            <person name="Lv Y."/>
        </authorList>
    </citation>
    <scope>NUCLEOTIDE SEQUENCE [LARGE SCALE GENOMIC DNA]</scope>
    <source>
        <strain evidence="1 2">GDMCC 1.1288</strain>
    </source>
</reference>
<organism evidence="1 2">
    <name type="scientific">Chitinophaga silvatica</name>
    <dbReference type="NCBI Taxonomy" id="2282649"/>
    <lineage>
        <taxon>Bacteria</taxon>
        <taxon>Pseudomonadati</taxon>
        <taxon>Bacteroidota</taxon>
        <taxon>Chitinophagia</taxon>
        <taxon>Chitinophagales</taxon>
        <taxon>Chitinophagaceae</taxon>
        <taxon>Chitinophaga</taxon>
    </lineage>
</organism>
<evidence type="ECO:0000313" key="2">
    <source>
        <dbReference type="Proteomes" id="UP000260644"/>
    </source>
</evidence>
<gene>
    <name evidence="1" type="ORF">DVR12_26855</name>
</gene>
<evidence type="ECO:0000313" key="1">
    <source>
        <dbReference type="EMBL" id="RFS18821.1"/>
    </source>
</evidence>
<name>A0A3E1Y2D7_9BACT</name>
<protein>
    <submittedName>
        <fullName evidence="1">Uncharacterized protein</fullName>
    </submittedName>
</protein>
<dbReference type="EMBL" id="QPMM01000019">
    <property type="protein sequence ID" value="RFS18821.1"/>
    <property type="molecule type" value="Genomic_DNA"/>
</dbReference>